<dbReference type="AlphaFoldDB" id="A0A8H4RUF6"/>
<evidence type="ECO:0000313" key="3">
    <source>
        <dbReference type="Proteomes" id="UP000566819"/>
    </source>
</evidence>
<feature type="compositionally biased region" description="Low complexity" evidence="1">
    <location>
        <begin position="48"/>
        <end position="57"/>
    </location>
</feature>
<protein>
    <submittedName>
        <fullName evidence="2">Uncharacterized protein</fullName>
    </submittedName>
</protein>
<evidence type="ECO:0000256" key="1">
    <source>
        <dbReference type="SAM" id="MobiDB-lite"/>
    </source>
</evidence>
<organism evidence="2 3">
    <name type="scientific">Cudoniella acicularis</name>
    <dbReference type="NCBI Taxonomy" id="354080"/>
    <lineage>
        <taxon>Eukaryota</taxon>
        <taxon>Fungi</taxon>
        <taxon>Dikarya</taxon>
        <taxon>Ascomycota</taxon>
        <taxon>Pezizomycotina</taxon>
        <taxon>Leotiomycetes</taxon>
        <taxon>Helotiales</taxon>
        <taxon>Tricladiaceae</taxon>
        <taxon>Cudoniella</taxon>
    </lineage>
</organism>
<evidence type="ECO:0000313" key="2">
    <source>
        <dbReference type="EMBL" id="KAF4636199.1"/>
    </source>
</evidence>
<feature type="region of interest" description="Disordered" evidence="1">
    <location>
        <begin position="48"/>
        <end position="75"/>
    </location>
</feature>
<dbReference type="EMBL" id="JAAMPI010000077">
    <property type="protein sequence ID" value="KAF4636199.1"/>
    <property type="molecule type" value="Genomic_DNA"/>
</dbReference>
<sequence>MASLARLVPVRSAVLRPGRTSTTTRPTNLEGVGCVSEGARYSLRVAAPTAPAAPAARRPSRPSRPSRRLRQVAPVRRIVDRVAPGRV</sequence>
<feature type="compositionally biased region" description="Basic residues" evidence="1">
    <location>
        <begin position="58"/>
        <end position="70"/>
    </location>
</feature>
<accession>A0A8H4RUF6</accession>
<reference evidence="2 3" key="1">
    <citation type="submission" date="2020-03" db="EMBL/GenBank/DDBJ databases">
        <title>Draft Genome Sequence of Cudoniella acicularis.</title>
        <authorList>
            <person name="Buettner E."/>
            <person name="Kellner H."/>
        </authorList>
    </citation>
    <scope>NUCLEOTIDE SEQUENCE [LARGE SCALE GENOMIC DNA]</scope>
    <source>
        <strain evidence="2 3">DSM 108380</strain>
    </source>
</reference>
<dbReference type="Proteomes" id="UP000566819">
    <property type="component" value="Unassembled WGS sequence"/>
</dbReference>
<proteinExistence type="predicted"/>
<comment type="caution">
    <text evidence="2">The sequence shown here is derived from an EMBL/GenBank/DDBJ whole genome shotgun (WGS) entry which is preliminary data.</text>
</comment>
<name>A0A8H4RUF6_9HELO</name>
<gene>
    <name evidence="2" type="ORF">G7Y89_g1890</name>
</gene>
<keyword evidence="3" id="KW-1185">Reference proteome</keyword>